<reference evidence="2 3" key="1">
    <citation type="submission" date="2024-11" db="EMBL/GenBank/DDBJ databases">
        <authorList>
            <person name="Heng Y.C."/>
            <person name="Lim A.C.H."/>
            <person name="Lee J.K.Y."/>
            <person name="Kittelmann S."/>
        </authorList>
    </citation>
    <scope>NUCLEOTIDE SEQUENCE [LARGE SCALE GENOMIC DNA]</scope>
    <source>
        <strain evidence="2 3">WILCCON 0114</strain>
    </source>
</reference>
<feature type="compositionally biased region" description="Basic and acidic residues" evidence="1">
    <location>
        <begin position="78"/>
        <end position="90"/>
    </location>
</feature>
<evidence type="ECO:0000313" key="3">
    <source>
        <dbReference type="Proteomes" id="UP001623592"/>
    </source>
</evidence>
<dbReference type="Proteomes" id="UP001623592">
    <property type="component" value="Unassembled WGS sequence"/>
</dbReference>
<name>A0ABW8TK35_9CLOT</name>
<keyword evidence="3" id="KW-1185">Reference proteome</keyword>
<evidence type="ECO:0000256" key="1">
    <source>
        <dbReference type="SAM" id="MobiDB-lite"/>
    </source>
</evidence>
<organism evidence="2 3">
    <name type="scientific">Clostridium neuense</name>
    <dbReference type="NCBI Taxonomy" id="1728934"/>
    <lineage>
        <taxon>Bacteria</taxon>
        <taxon>Bacillati</taxon>
        <taxon>Bacillota</taxon>
        <taxon>Clostridia</taxon>
        <taxon>Eubacteriales</taxon>
        <taxon>Clostridiaceae</taxon>
        <taxon>Clostridium</taxon>
    </lineage>
</organism>
<protein>
    <submittedName>
        <fullName evidence="2">Uncharacterized protein</fullName>
    </submittedName>
</protein>
<dbReference type="RefSeq" id="WP_406789579.1">
    <property type="nucleotide sequence ID" value="NZ_JBJIAA010000022.1"/>
</dbReference>
<gene>
    <name evidence="2" type="ORF">ACJDT4_21155</name>
</gene>
<feature type="region of interest" description="Disordered" evidence="1">
    <location>
        <begin position="78"/>
        <end position="99"/>
    </location>
</feature>
<evidence type="ECO:0000313" key="2">
    <source>
        <dbReference type="EMBL" id="MFL0252919.1"/>
    </source>
</evidence>
<comment type="caution">
    <text evidence="2">The sequence shown here is derived from an EMBL/GenBank/DDBJ whole genome shotgun (WGS) entry which is preliminary data.</text>
</comment>
<dbReference type="Gene3D" id="1.10.287.1060">
    <property type="entry name" value="ESAT-6-like"/>
    <property type="match status" value="1"/>
</dbReference>
<accession>A0ABW8TK35</accession>
<sequence length="99" mass="10818">MGASELEYSASIISECSCNIKNGKSSFSNGLGTTNLDNRDEENFAVLQIFNTIKTEVDTLTNLMDEIAEELREEANRLRQAEEEAREKAKQQAGAGASA</sequence>
<proteinExistence type="predicted"/>
<dbReference type="EMBL" id="JBJIAA010000022">
    <property type="protein sequence ID" value="MFL0252919.1"/>
    <property type="molecule type" value="Genomic_DNA"/>
</dbReference>